<dbReference type="InterPro" id="IPR016986">
    <property type="entry name" value="UCP031982_abhydr"/>
</dbReference>
<gene>
    <name evidence="3" type="ORF">DU478_05135</name>
</gene>
<dbReference type="Gene3D" id="3.40.50.1820">
    <property type="entry name" value="alpha/beta hydrolase"/>
    <property type="match status" value="1"/>
</dbReference>
<dbReference type="AlphaFoldDB" id="A0A369TVY8"/>
<evidence type="ECO:0000313" key="3">
    <source>
        <dbReference type="EMBL" id="RDD67126.1"/>
    </source>
</evidence>
<protein>
    <submittedName>
        <fullName evidence="3">Dienelactone hydrolase</fullName>
    </submittedName>
</protein>
<dbReference type="PANTHER" id="PTHR22946:SF9">
    <property type="entry name" value="POLYKETIDE TRANSFERASE AF380"/>
    <property type="match status" value="1"/>
</dbReference>
<dbReference type="SUPFAM" id="SSF53474">
    <property type="entry name" value="alpha/beta-Hydrolases"/>
    <property type="match status" value="1"/>
</dbReference>
<name>A0A369TVY8_9RHOB</name>
<evidence type="ECO:0000256" key="1">
    <source>
        <dbReference type="ARBA" id="ARBA00022801"/>
    </source>
</evidence>
<keyword evidence="1 3" id="KW-0378">Hydrolase</keyword>
<dbReference type="GO" id="GO:0052689">
    <property type="term" value="F:carboxylic ester hydrolase activity"/>
    <property type="evidence" value="ECO:0007669"/>
    <property type="project" value="UniProtKB-ARBA"/>
</dbReference>
<dbReference type="RefSeq" id="WP_114509874.1">
    <property type="nucleotide sequence ID" value="NZ_QPMK01000003.1"/>
</dbReference>
<accession>A0A369TVY8</accession>
<feature type="chain" id="PRO_5016613080" evidence="2">
    <location>
        <begin position="27"/>
        <end position="352"/>
    </location>
</feature>
<organism evidence="3 4">
    <name type="scientific">Thalassococcus profundi</name>
    <dbReference type="NCBI Taxonomy" id="2282382"/>
    <lineage>
        <taxon>Bacteria</taxon>
        <taxon>Pseudomonadati</taxon>
        <taxon>Pseudomonadota</taxon>
        <taxon>Alphaproteobacteria</taxon>
        <taxon>Rhodobacterales</taxon>
        <taxon>Roseobacteraceae</taxon>
        <taxon>Thalassococcus</taxon>
    </lineage>
</organism>
<dbReference type="InterPro" id="IPR050261">
    <property type="entry name" value="FrsA_esterase"/>
</dbReference>
<feature type="signal peptide" evidence="2">
    <location>
        <begin position="1"/>
        <end position="26"/>
    </location>
</feature>
<dbReference type="InterPro" id="IPR029058">
    <property type="entry name" value="AB_hydrolase_fold"/>
</dbReference>
<sequence>MTPIRFLRTSGAVLTALALSLPLAAAAEIAGVSTLTAPSAERGTDLDVTVWYPAGSGGTSTSLGDSIFFQGTDSLREAEVAEGPFPLILLSHGAGLGGRPEAAAWLAAPLAARGFVVAAPRHPGNTGPDRSAAKTMKLWLRPSDLSATLDAVTRDPEIGPHLDADRIGVLGLSMGGNSALLLAGARLDPERLAGYCDAPERNLSLCAWVRQSGVDLHALDREAAGGDRGDPRVTFAMALDPAPADIFDPASFGGIGIGVALINLGALADSPDTVHADAIAAAIPDATHRVIEGASHDAMFPLCKPGAAEIALDEGIEDPICSDPGGRTRAEIHREILDLVAATFGRALQEAD</sequence>
<dbReference type="PANTHER" id="PTHR22946">
    <property type="entry name" value="DIENELACTONE HYDROLASE DOMAIN-CONTAINING PROTEIN-RELATED"/>
    <property type="match status" value="1"/>
</dbReference>
<dbReference type="Proteomes" id="UP000253977">
    <property type="component" value="Unassembled WGS sequence"/>
</dbReference>
<keyword evidence="2" id="KW-0732">Signal</keyword>
<dbReference type="OrthoDB" id="9814760at2"/>
<reference evidence="3 4" key="1">
    <citation type="submission" date="2018-07" db="EMBL/GenBank/DDBJ databases">
        <title>Thalassococcus profundi sp. nov., a marine bacterium isolated from deep seawater of Okinawa Trough.</title>
        <authorList>
            <person name="Yu M."/>
        </authorList>
    </citation>
    <scope>NUCLEOTIDE SEQUENCE [LARGE SCALE GENOMIC DNA]</scope>
    <source>
        <strain evidence="3 4">WRAS1</strain>
    </source>
</reference>
<comment type="caution">
    <text evidence="3">The sequence shown here is derived from an EMBL/GenBank/DDBJ whole genome shotgun (WGS) entry which is preliminary data.</text>
</comment>
<proteinExistence type="predicted"/>
<dbReference type="EMBL" id="QPMK01000003">
    <property type="protein sequence ID" value="RDD67126.1"/>
    <property type="molecule type" value="Genomic_DNA"/>
</dbReference>
<dbReference type="PIRSF" id="PIRSF031982">
    <property type="entry name" value="UCP031982_abhydr"/>
    <property type="match status" value="1"/>
</dbReference>
<evidence type="ECO:0000256" key="2">
    <source>
        <dbReference type="SAM" id="SignalP"/>
    </source>
</evidence>
<evidence type="ECO:0000313" key="4">
    <source>
        <dbReference type="Proteomes" id="UP000253977"/>
    </source>
</evidence>
<keyword evidence="4" id="KW-1185">Reference proteome</keyword>